<protein>
    <submittedName>
        <fullName evidence="2">Uncharacterized protein</fullName>
    </submittedName>
</protein>
<proteinExistence type="predicted"/>
<dbReference type="AlphaFoldDB" id="A0A8H7DAM9"/>
<dbReference type="Proteomes" id="UP000620124">
    <property type="component" value="Unassembled WGS sequence"/>
</dbReference>
<dbReference type="EMBL" id="JACAZI010000003">
    <property type="protein sequence ID" value="KAF7365053.1"/>
    <property type="molecule type" value="Genomic_DNA"/>
</dbReference>
<feature type="transmembrane region" description="Helical" evidence="1">
    <location>
        <begin position="206"/>
        <end position="227"/>
    </location>
</feature>
<evidence type="ECO:0000256" key="1">
    <source>
        <dbReference type="SAM" id="Phobius"/>
    </source>
</evidence>
<dbReference type="OrthoDB" id="2796521at2759"/>
<sequence length="246" mass="27883">MLLYSYGLVTGRFLSMGNTLAKSPQELTLATARSIEKQCQLILEPAPYPPPPGYVRVHFYSHLYRIYDKSPPDLAADIPLCRSGGLDLDVVKRQWGLETCLPVDPLRWKPFQPTHPDYLSAVAVEVLSHGQGCIKVIEPTVSHQTLMQRHTREVVLGMASLVQLSCLRSFEMVYDCLETDTPLPALCRRLHKRTRRIASAWKWDEIFSFLILCLWIALAVASFGGYIQWAPGERARKWVHTGSFSL</sequence>
<comment type="caution">
    <text evidence="2">The sequence shown here is derived from an EMBL/GenBank/DDBJ whole genome shotgun (WGS) entry which is preliminary data.</text>
</comment>
<evidence type="ECO:0000313" key="3">
    <source>
        <dbReference type="Proteomes" id="UP000620124"/>
    </source>
</evidence>
<organism evidence="2 3">
    <name type="scientific">Mycena venus</name>
    <dbReference type="NCBI Taxonomy" id="2733690"/>
    <lineage>
        <taxon>Eukaryota</taxon>
        <taxon>Fungi</taxon>
        <taxon>Dikarya</taxon>
        <taxon>Basidiomycota</taxon>
        <taxon>Agaricomycotina</taxon>
        <taxon>Agaricomycetes</taxon>
        <taxon>Agaricomycetidae</taxon>
        <taxon>Agaricales</taxon>
        <taxon>Marasmiineae</taxon>
        <taxon>Mycenaceae</taxon>
        <taxon>Mycena</taxon>
    </lineage>
</organism>
<name>A0A8H7DAM9_9AGAR</name>
<reference evidence="2" key="1">
    <citation type="submission" date="2020-05" db="EMBL/GenBank/DDBJ databases">
        <title>Mycena genomes resolve the evolution of fungal bioluminescence.</title>
        <authorList>
            <person name="Tsai I.J."/>
        </authorList>
    </citation>
    <scope>NUCLEOTIDE SEQUENCE</scope>
    <source>
        <strain evidence="2">CCC161011</strain>
    </source>
</reference>
<keyword evidence="1" id="KW-0472">Membrane</keyword>
<keyword evidence="1" id="KW-1133">Transmembrane helix</keyword>
<evidence type="ECO:0000313" key="2">
    <source>
        <dbReference type="EMBL" id="KAF7365053.1"/>
    </source>
</evidence>
<keyword evidence="1" id="KW-0812">Transmembrane</keyword>
<accession>A0A8H7DAM9</accession>
<keyword evidence="3" id="KW-1185">Reference proteome</keyword>
<gene>
    <name evidence="2" type="ORF">MVEN_00376500</name>
</gene>